<sequence length="86" mass="9456">MKFKHIRTGAILEPHSDFVLEQFQKSPDLIPFDDPEPVAAPGDGDKPLSKFTKDELLEMAQEAGIAVPDGAKKAEIIDLIEALKQN</sequence>
<organism evidence="1 2">
    <name type="scientific">Dysosmobacter acutus</name>
    <dbReference type="NCBI Taxonomy" id="2841504"/>
    <lineage>
        <taxon>Bacteria</taxon>
        <taxon>Bacillati</taxon>
        <taxon>Bacillota</taxon>
        <taxon>Clostridia</taxon>
        <taxon>Eubacteriales</taxon>
        <taxon>Oscillospiraceae</taxon>
        <taxon>Dysosmobacter</taxon>
    </lineage>
</organism>
<gene>
    <name evidence="1" type="ORF">KQI82_15350</name>
</gene>
<name>A0ABS6FFY8_9FIRM</name>
<dbReference type="Proteomes" id="UP000787672">
    <property type="component" value="Unassembled WGS sequence"/>
</dbReference>
<dbReference type="EMBL" id="JAHLQN010000001">
    <property type="protein sequence ID" value="MBU5628285.1"/>
    <property type="molecule type" value="Genomic_DNA"/>
</dbReference>
<keyword evidence="2" id="KW-1185">Reference proteome</keyword>
<protein>
    <submittedName>
        <fullName evidence="1">DUF3072 domain-containing protein</fullName>
    </submittedName>
</protein>
<accession>A0ABS6FFY8</accession>
<reference evidence="1 2" key="1">
    <citation type="submission" date="2021-06" db="EMBL/GenBank/DDBJ databases">
        <authorList>
            <person name="Sun Q."/>
            <person name="Li D."/>
        </authorList>
    </citation>
    <scope>NUCLEOTIDE SEQUENCE [LARGE SCALE GENOMIC DNA]</scope>
    <source>
        <strain evidence="1 2">MSJ-2</strain>
    </source>
</reference>
<evidence type="ECO:0000313" key="2">
    <source>
        <dbReference type="Proteomes" id="UP000787672"/>
    </source>
</evidence>
<proteinExistence type="predicted"/>
<evidence type="ECO:0000313" key="1">
    <source>
        <dbReference type="EMBL" id="MBU5628285.1"/>
    </source>
</evidence>
<comment type="caution">
    <text evidence="1">The sequence shown here is derived from an EMBL/GenBank/DDBJ whole genome shotgun (WGS) entry which is preliminary data.</text>
</comment>
<dbReference type="RefSeq" id="WP_021751082.1">
    <property type="nucleotide sequence ID" value="NZ_JAHLQN010000001.1"/>
</dbReference>